<dbReference type="GO" id="GO:0071897">
    <property type="term" value="P:DNA biosynthetic process"/>
    <property type="evidence" value="ECO:0007669"/>
    <property type="project" value="UniProtKB-ARBA"/>
</dbReference>
<dbReference type="InterPro" id="IPR043128">
    <property type="entry name" value="Rev_trsase/Diguanyl_cyclase"/>
</dbReference>
<accession>A0AAV4QVD3</accession>
<sequence length="154" mass="17935">MNDLLQTAKAIPFTSTIEMKACYHQVKLHSIDQDKRVFVRPFDQNRFKRMSFEFWNVPVTFQRFLDNSKGIETDPEIFASQSIPPLKVLKKSSPIFKLVPSFVPHLECAYKILTKFHDPSLIAPKRNLCEIGGFTNRWHSIKNMSYNSLRAETI</sequence>
<comment type="caution">
    <text evidence="1">The sequence shown here is derived from an EMBL/GenBank/DDBJ whole genome shotgun (WGS) entry which is preliminary data.</text>
</comment>
<dbReference type="SUPFAM" id="SSF56672">
    <property type="entry name" value="DNA/RNA polymerases"/>
    <property type="match status" value="1"/>
</dbReference>
<dbReference type="EMBL" id="BPLR01007031">
    <property type="protein sequence ID" value="GIY14003.1"/>
    <property type="molecule type" value="Genomic_DNA"/>
</dbReference>
<gene>
    <name evidence="1" type="ORF">CEXT_663191</name>
</gene>
<dbReference type="Proteomes" id="UP001054945">
    <property type="component" value="Unassembled WGS sequence"/>
</dbReference>
<dbReference type="Gene3D" id="3.30.70.270">
    <property type="match status" value="1"/>
</dbReference>
<dbReference type="InterPro" id="IPR043502">
    <property type="entry name" value="DNA/RNA_pol_sf"/>
</dbReference>
<dbReference type="AlphaFoldDB" id="A0AAV4QVD3"/>
<reference evidence="1 2" key="1">
    <citation type="submission" date="2021-06" db="EMBL/GenBank/DDBJ databases">
        <title>Caerostris extrusa draft genome.</title>
        <authorList>
            <person name="Kono N."/>
            <person name="Arakawa K."/>
        </authorList>
    </citation>
    <scope>NUCLEOTIDE SEQUENCE [LARGE SCALE GENOMIC DNA]</scope>
</reference>
<evidence type="ECO:0000313" key="2">
    <source>
        <dbReference type="Proteomes" id="UP001054945"/>
    </source>
</evidence>
<dbReference type="Gene3D" id="3.10.10.10">
    <property type="entry name" value="HIV Type 1 Reverse Transcriptase, subunit A, domain 1"/>
    <property type="match status" value="1"/>
</dbReference>
<name>A0AAV4QVD3_CAEEX</name>
<evidence type="ECO:0000313" key="1">
    <source>
        <dbReference type="EMBL" id="GIY14003.1"/>
    </source>
</evidence>
<proteinExistence type="predicted"/>
<keyword evidence="2" id="KW-1185">Reference proteome</keyword>
<protein>
    <submittedName>
        <fullName evidence="1">Uncharacterized protein</fullName>
    </submittedName>
</protein>
<organism evidence="1 2">
    <name type="scientific">Caerostris extrusa</name>
    <name type="common">Bark spider</name>
    <name type="synonym">Caerostris bankana</name>
    <dbReference type="NCBI Taxonomy" id="172846"/>
    <lineage>
        <taxon>Eukaryota</taxon>
        <taxon>Metazoa</taxon>
        <taxon>Ecdysozoa</taxon>
        <taxon>Arthropoda</taxon>
        <taxon>Chelicerata</taxon>
        <taxon>Arachnida</taxon>
        <taxon>Araneae</taxon>
        <taxon>Araneomorphae</taxon>
        <taxon>Entelegynae</taxon>
        <taxon>Araneoidea</taxon>
        <taxon>Araneidae</taxon>
        <taxon>Caerostris</taxon>
    </lineage>
</organism>